<dbReference type="InterPro" id="IPR057670">
    <property type="entry name" value="SH3_retrovirus"/>
</dbReference>
<dbReference type="OMA" id="VASHTQD"/>
<dbReference type="Gramene" id="Solyc04g047680.1.1">
    <property type="protein sequence ID" value="Solyc04g047680.1.1"/>
    <property type="gene ID" value="Solyc04g047680.1"/>
</dbReference>
<protein>
    <recommendedName>
        <fullName evidence="2">Retroviral polymerase SH3-like domain-containing protein</fullName>
    </recommendedName>
</protein>
<feature type="compositionally biased region" description="Pro residues" evidence="1">
    <location>
        <begin position="84"/>
        <end position="100"/>
    </location>
</feature>
<dbReference type="Pfam" id="PF25597">
    <property type="entry name" value="SH3_retrovirus"/>
    <property type="match status" value="1"/>
</dbReference>
<dbReference type="Proteomes" id="UP000004994">
    <property type="component" value="Chromosome 4"/>
</dbReference>
<feature type="compositionally biased region" description="Low complexity" evidence="1">
    <location>
        <begin position="110"/>
        <end position="120"/>
    </location>
</feature>
<proteinExistence type="predicted"/>
<feature type="region of interest" description="Disordered" evidence="1">
    <location>
        <begin position="63"/>
        <end position="136"/>
    </location>
</feature>
<accession>K4BRJ7</accession>
<evidence type="ECO:0000313" key="3">
    <source>
        <dbReference type="EnsemblPlants" id="Solyc04g047680.1.1"/>
    </source>
</evidence>
<dbReference type="HOGENOM" id="CLU_1423759_0_0_1"/>
<reference evidence="3" key="1">
    <citation type="journal article" date="2012" name="Nature">
        <title>The tomato genome sequence provides insights into fleshy fruit evolution.</title>
        <authorList>
            <consortium name="Tomato Genome Consortium"/>
        </authorList>
    </citation>
    <scope>NUCLEOTIDE SEQUENCE [LARGE SCALE GENOMIC DNA]</scope>
    <source>
        <strain evidence="3">cv. Heinz 1706</strain>
    </source>
</reference>
<evidence type="ECO:0000313" key="4">
    <source>
        <dbReference type="Proteomes" id="UP000004994"/>
    </source>
</evidence>
<dbReference type="AlphaFoldDB" id="K4BRJ7"/>
<organism evidence="3">
    <name type="scientific">Solanum lycopersicum</name>
    <name type="common">Tomato</name>
    <name type="synonym">Lycopersicon esculentum</name>
    <dbReference type="NCBI Taxonomy" id="4081"/>
    <lineage>
        <taxon>Eukaryota</taxon>
        <taxon>Viridiplantae</taxon>
        <taxon>Streptophyta</taxon>
        <taxon>Embryophyta</taxon>
        <taxon>Tracheophyta</taxon>
        <taxon>Spermatophyta</taxon>
        <taxon>Magnoliopsida</taxon>
        <taxon>eudicotyledons</taxon>
        <taxon>Gunneridae</taxon>
        <taxon>Pentapetalae</taxon>
        <taxon>asterids</taxon>
        <taxon>lamiids</taxon>
        <taxon>Solanales</taxon>
        <taxon>Solanaceae</taxon>
        <taxon>Solanoideae</taxon>
        <taxon>Solaneae</taxon>
        <taxon>Solanum</taxon>
        <taxon>Solanum subgen. Lycopersicon</taxon>
    </lineage>
</organism>
<dbReference type="InParanoid" id="K4BRJ7"/>
<keyword evidence="4" id="KW-1185">Reference proteome</keyword>
<reference evidence="3" key="2">
    <citation type="submission" date="2015-06" db="UniProtKB">
        <authorList>
            <consortium name="EnsemblPlants"/>
        </authorList>
    </citation>
    <scope>IDENTIFICATION</scope>
    <source>
        <strain evidence="3">cv. Heinz 1706</strain>
    </source>
</reference>
<feature type="domain" description="Retroviral polymerase SH3-like" evidence="2">
    <location>
        <begin position="24"/>
        <end position="58"/>
    </location>
</feature>
<sequence length="191" mass="20581">MDPASSSVSAHYSIKASPSCWHLHLGYSPSHLGHRCLDRSTQRFYTARHIKFDESKFLFAEPSILGPSPSQPTSSHPSVSLPIAIPPNSGPPQQPTPPSVFAPAPRDTFHSSSSHCSTSHGLHQTTVPITSPSESCPSSLTLTLPTPPLLADFSIYNLVPNPPLPPKPQTSRTHHMKLRNMKPSTNLASAS</sequence>
<dbReference type="PaxDb" id="4081-Solyc04g047680.1.1"/>
<evidence type="ECO:0000259" key="2">
    <source>
        <dbReference type="Pfam" id="PF25597"/>
    </source>
</evidence>
<feature type="region of interest" description="Disordered" evidence="1">
    <location>
        <begin position="161"/>
        <end position="191"/>
    </location>
</feature>
<feature type="compositionally biased region" description="Polar residues" evidence="1">
    <location>
        <begin position="182"/>
        <end position="191"/>
    </location>
</feature>
<evidence type="ECO:0000256" key="1">
    <source>
        <dbReference type="SAM" id="MobiDB-lite"/>
    </source>
</evidence>
<feature type="compositionally biased region" description="Low complexity" evidence="1">
    <location>
        <begin position="67"/>
        <end position="80"/>
    </location>
</feature>
<name>K4BRJ7_SOLLC</name>
<dbReference type="EnsemblPlants" id="Solyc04g047680.1.1">
    <property type="protein sequence ID" value="Solyc04g047680.1.1"/>
    <property type="gene ID" value="Solyc04g047680.1"/>
</dbReference>